<dbReference type="PANTHER" id="PTHR42794">
    <property type="entry name" value="HEMIN IMPORT ATP-BINDING PROTEIN HMUV"/>
    <property type="match status" value="1"/>
</dbReference>
<keyword evidence="4 6" id="KW-0067">ATP-binding</keyword>
<dbReference type="STRING" id="655353.SAMN04488056_103435"/>
<dbReference type="SMART" id="SM00382">
    <property type="entry name" value="AAA"/>
    <property type="match status" value="1"/>
</dbReference>
<gene>
    <name evidence="6" type="ORF">SAMN04488056_103435</name>
</gene>
<evidence type="ECO:0000256" key="3">
    <source>
        <dbReference type="ARBA" id="ARBA00022741"/>
    </source>
</evidence>
<dbReference type="RefSeq" id="WP_090071209.1">
    <property type="nucleotide sequence ID" value="NZ_FOVR01000003.1"/>
</dbReference>
<evidence type="ECO:0000313" key="6">
    <source>
        <dbReference type="EMBL" id="SFO17281.1"/>
    </source>
</evidence>
<comment type="similarity">
    <text evidence="1">Belongs to the ABC transporter superfamily.</text>
</comment>
<keyword evidence="7" id="KW-1185">Reference proteome</keyword>
<protein>
    <submittedName>
        <fullName evidence="6">Iron complex transport system ATP-binding protein</fullName>
    </submittedName>
</protein>
<dbReference type="Gene3D" id="3.40.50.300">
    <property type="entry name" value="P-loop containing nucleotide triphosphate hydrolases"/>
    <property type="match status" value="1"/>
</dbReference>
<reference evidence="6 7" key="1">
    <citation type="submission" date="2016-10" db="EMBL/GenBank/DDBJ databases">
        <authorList>
            <person name="de Groot N.N."/>
        </authorList>
    </citation>
    <scope>NUCLEOTIDE SEQUENCE [LARGE SCALE GENOMIC DNA]</scope>
    <source>
        <strain evidence="6 7">CGMCC 1.9157</strain>
    </source>
</reference>
<dbReference type="InterPro" id="IPR027417">
    <property type="entry name" value="P-loop_NTPase"/>
</dbReference>
<dbReference type="OrthoDB" id="9810077at2"/>
<dbReference type="AlphaFoldDB" id="A0A1I5F1T4"/>
<dbReference type="PANTHER" id="PTHR42794:SF2">
    <property type="entry name" value="ABC TRANSPORTER ATP-BINDING PROTEIN"/>
    <property type="match status" value="1"/>
</dbReference>
<feature type="domain" description="ABC transporter" evidence="5">
    <location>
        <begin position="2"/>
        <end position="235"/>
    </location>
</feature>
<accession>A0A1I5F1T4</accession>
<sequence>MLDVQDIHFAYRNRAILNDIAFDLKPGRILVILGPNGVGKTTLLKCLNAIQKPKAGSVLLDSENLLSLTPPQLAAKVGYVAQKSQTARLTVFDAVLMGRKPHMGWRVKDHDLAIVGETIARLGLEALSLRYLDELSGGELQKVSIARAFVQQPRLLLLDEPTSALDMRNQFELLSLLFSVVRERKTATVVTMHDLNTALRFADEFLLLKDGRVLARGAVEEISPKLIEATYDIPVSIHTIDGAPVVVPKPTETPTATRPTILAE</sequence>
<dbReference type="GO" id="GO:0016887">
    <property type="term" value="F:ATP hydrolysis activity"/>
    <property type="evidence" value="ECO:0007669"/>
    <property type="project" value="InterPro"/>
</dbReference>
<name>A0A1I5F1T4_9HYPH</name>
<organism evidence="6 7">
    <name type="scientific">Cohaesibacter marisflavi</name>
    <dbReference type="NCBI Taxonomy" id="655353"/>
    <lineage>
        <taxon>Bacteria</taxon>
        <taxon>Pseudomonadati</taxon>
        <taxon>Pseudomonadota</taxon>
        <taxon>Alphaproteobacteria</taxon>
        <taxon>Hyphomicrobiales</taxon>
        <taxon>Cohaesibacteraceae</taxon>
    </lineage>
</organism>
<dbReference type="Proteomes" id="UP000199236">
    <property type="component" value="Unassembled WGS sequence"/>
</dbReference>
<keyword evidence="3" id="KW-0547">Nucleotide-binding</keyword>
<evidence type="ECO:0000256" key="1">
    <source>
        <dbReference type="ARBA" id="ARBA00005417"/>
    </source>
</evidence>
<dbReference type="FunFam" id="3.40.50.300:FF:000134">
    <property type="entry name" value="Iron-enterobactin ABC transporter ATP-binding protein"/>
    <property type="match status" value="1"/>
</dbReference>
<evidence type="ECO:0000259" key="5">
    <source>
        <dbReference type="PROSITE" id="PS50893"/>
    </source>
</evidence>
<dbReference type="GO" id="GO:0005524">
    <property type="term" value="F:ATP binding"/>
    <property type="evidence" value="ECO:0007669"/>
    <property type="project" value="UniProtKB-KW"/>
</dbReference>
<proteinExistence type="inferred from homology"/>
<dbReference type="EMBL" id="FOVR01000003">
    <property type="protein sequence ID" value="SFO17281.1"/>
    <property type="molecule type" value="Genomic_DNA"/>
</dbReference>
<dbReference type="CDD" id="cd03214">
    <property type="entry name" value="ABC_Iron-Siderophores_B12_Hemin"/>
    <property type="match status" value="1"/>
</dbReference>
<dbReference type="PROSITE" id="PS50893">
    <property type="entry name" value="ABC_TRANSPORTER_2"/>
    <property type="match status" value="1"/>
</dbReference>
<evidence type="ECO:0000256" key="2">
    <source>
        <dbReference type="ARBA" id="ARBA00022448"/>
    </source>
</evidence>
<keyword evidence="2" id="KW-0813">Transport</keyword>
<dbReference type="PROSITE" id="PS00211">
    <property type="entry name" value="ABC_TRANSPORTER_1"/>
    <property type="match status" value="1"/>
</dbReference>
<dbReference type="InterPro" id="IPR003439">
    <property type="entry name" value="ABC_transporter-like_ATP-bd"/>
</dbReference>
<dbReference type="Pfam" id="PF00005">
    <property type="entry name" value="ABC_tran"/>
    <property type="match status" value="1"/>
</dbReference>
<evidence type="ECO:0000313" key="7">
    <source>
        <dbReference type="Proteomes" id="UP000199236"/>
    </source>
</evidence>
<evidence type="ECO:0000256" key="4">
    <source>
        <dbReference type="ARBA" id="ARBA00022840"/>
    </source>
</evidence>
<dbReference type="InterPro" id="IPR017871">
    <property type="entry name" value="ABC_transporter-like_CS"/>
</dbReference>
<dbReference type="SUPFAM" id="SSF52540">
    <property type="entry name" value="P-loop containing nucleoside triphosphate hydrolases"/>
    <property type="match status" value="1"/>
</dbReference>
<dbReference type="InterPro" id="IPR003593">
    <property type="entry name" value="AAA+_ATPase"/>
</dbReference>